<feature type="transmembrane region" description="Helical" evidence="8">
    <location>
        <begin position="146"/>
        <end position="166"/>
    </location>
</feature>
<keyword evidence="3 8" id="KW-0812">Transmembrane</keyword>
<evidence type="ECO:0000256" key="3">
    <source>
        <dbReference type="ARBA" id="ARBA00022692"/>
    </source>
</evidence>
<evidence type="ECO:0000256" key="4">
    <source>
        <dbReference type="ARBA" id="ARBA00022741"/>
    </source>
</evidence>
<dbReference type="GO" id="GO:0005886">
    <property type="term" value="C:plasma membrane"/>
    <property type="evidence" value="ECO:0007669"/>
    <property type="project" value="UniProtKB-SubCell"/>
</dbReference>
<organism evidence="10 11">
    <name type="scientific">Emcibacter nanhaiensis</name>
    <dbReference type="NCBI Taxonomy" id="1505037"/>
    <lineage>
        <taxon>Bacteria</taxon>
        <taxon>Pseudomonadati</taxon>
        <taxon>Pseudomonadota</taxon>
        <taxon>Alphaproteobacteria</taxon>
        <taxon>Emcibacterales</taxon>
        <taxon>Emcibacteraceae</taxon>
        <taxon>Emcibacter</taxon>
    </lineage>
</organism>
<reference evidence="11" key="1">
    <citation type="submission" date="2019-06" db="EMBL/GenBank/DDBJ databases">
        <title>The complete genome of Emcibacter congregatus ZYLT.</title>
        <authorList>
            <person name="Zhao Z."/>
        </authorList>
    </citation>
    <scope>NUCLEOTIDE SEQUENCE [LARGE SCALE GENOMIC DNA]</scope>
    <source>
        <strain evidence="11">MCCC 1A06723</strain>
    </source>
</reference>
<dbReference type="OrthoDB" id="8158506at2"/>
<evidence type="ECO:0000259" key="9">
    <source>
        <dbReference type="Pfam" id="PF18967"/>
    </source>
</evidence>
<feature type="transmembrane region" description="Helical" evidence="8">
    <location>
        <begin position="62"/>
        <end position="86"/>
    </location>
</feature>
<evidence type="ECO:0000256" key="8">
    <source>
        <dbReference type="SAM" id="Phobius"/>
    </source>
</evidence>
<keyword evidence="5 8" id="KW-1133">Transmembrane helix</keyword>
<protein>
    <recommendedName>
        <fullName evidence="9">Pycsar effector protein domain-containing protein</fullName>
    </recommendedName>
</protein>
<evidence type="ECO:0000313" key="11">
    <source>
        <dbReference type="Proteomes" id="UP000319148"/>
    </source>
</evidence>
<name>A0A501PHL7_9PROT</name>
<proteinExistence type="predicted"/>
<keyword evidence="4" id="KW-0547">Nucleotide-binding</keyword>
<evidence type="ECO:0000256" key="1">
    <source>
        <dbReference type="ARBA" id="ARBA00004236"/>
    </source>
</evidence>
<dbReference type="InterPro" id="IPR043760">
    <property type="entry name" value="PycTM_dom"/>
</dbReference>
<evidence type="ECO:0000313" key="10">
    <source>
        <dbReference type="EMBL" id="TPD59336.1"/>
    </source>
</evidence>
<keyword evidence="11" id="KW-1185">Reference proteome</keyword>
<dbReference type="AlphaFoldDB" id="A0A501PHL7"/>
<dbReference type="GO" id="GO:0051607">
    <property type="term" value="P:defense response to virus"/>
    <property type="evidence" value="ECO:0007669"/>
    <property type="project" value="UniProtKB-KW"/>
</dbReference>
<dbReference type="Proteomes" id="UP000319148">
    <property type="component" value="Unassembled WGS sequence"/>
</dbReference>
<evidence type="ECO:0000256" key="5">
    <source>
        <dbReference type="ARBA" id="ARBA00022989"/>
    </source>
</evidence>
<comment type="subcellular location">
    <subcellularLocation>
        <location evidence="1">Cell membrane</location>
    </subcellularLocation>
</comment>
<evidence type="ECO:0000256" key="7">
    <source>
        <dbReference type="ARBA" id="ARBA00023136"/>
    </source>
</evidence>
<gene>
    <name evidence="10" type="ORF">FIV46_11105</name>
</gene>
<dbReference type="GO" id="GO:0000166">
    <property type="term" value="F:nucleotide binding"/>
    <property type="evidence" value="ECO:0007669"/>
    <property type="project" value="UniProtKB-KW"/>
</dbReference>
<feature type="transmembrane region" description="Helical" evidence="8">
    <location>
        <begin position="34"/>
        <end position="56"/>
    </location>
</feature>
<evidence type="ECO:0000256" key="6">
    <source>
        <dbReference type="ARBA" id="ARBA00023118"/>
    </source>
</evidence>
<keyword evidence="2" id="KW-1003">Cell membrane</keyword>
<feature type="domain" description="Pycsar effector protein" evidence="9">
    <location>
        <begin position="16"/>
        <end position="164"/>
    </location>
</feature>
<dbReference type="RefSeq" id="WP_139941000.1">
    <property type="nucleotide sequence ID" value="NZ_JBHSYP010000006.1"/>
</dbReference>
<comment type="caution">
    <text evidence="10">The sequence shown here is derived from an EMBL/GenBank/DDBJ whole genome shotgun (WGS) entry which is preliminary data.</text>
</comment>
<keyword evidence="6" id="KW-0051">Antiviral defense</keyword>
<dbReference type="Pfam" id="PF18967">
    <property type="entry name" value="PycTM"/>
    <property type="match status" value="1"/>
</dbReference>
<sequence>MNTETVLTLTEKISAAEKNLERQLNWISKYDTRLFFISGISFTMMGIAANAISDLVDRIDCLILLLAIVTFGLLTISTVCACNGFYPRTKAANNSLIYFGSIAHHDISSYMETFKNLTCEKYIDDLLIQIHVNSKLLDKKFRQMQVGFISLVVCVPFWILLIIISGNTF</sequence>
<keyword evidence="7 8" id="KW-0472">Membrane</keyword>
<evidence type="ECO:0000256" key="2">
    <source>
        <dbReference type="ARBA" id="ARBA00022475"/>
    </source>
</evidence>
<dbReference type="EMBL" id="VFIY01000014">
    <property type="protein sequence ID" value="TPD59336.1"/>
    <property type="molecule type" value="Genomic_DNA"/>
</dbReference>
<accession>A0A501PHL7</accession>